<dbReference type="AlphaFoldDB" id="A0AAE1AH56"/>
<reference evidence="1" key="1">
    <citation type="journal article" date="2023" name="G3 (Bethesda)">
        <title>A reference genome for the long-term kleptoplast-retaining sea slug Elysia crispata morphotype clarki.</title>
        <authorList>
            <person name="Eastman K.E."/>
            <person name="Pendleton A.L."/>
            <person name="Shaikh M.A."/>
            <person name="Suttiyut T."/>
            <person name="Ogas R."/>
            <person name="Tomko P."/>
            <person name="Gavelis G."/>
            <person name="Widhalm J.R."/>
            <person name="Wisecaver J.H."/>
        </authorList>
    </citation>
    <scope>NUCLEOTIDE SEQUENCE</scope>
    <source>
        <strain evidence="1">ECLA1</strain>
    </source>
</reference>
<evidence type="ECO:0000313" key="2">
    <source>
        <dbReference type="Proteomes" id="UP001283361"/>
    </source>
</evidence>
<evidence type="ECO:0000313" key="1">
    <source>
        <dbReference type="EMBL" id="KAK3787879.1"/>
    </source>
</evidence>
<keyword evidence="2" id="KW-1185">Reference proteome</keyword>
<protein>
    <submittedName>
        <fullName evidence="1">Uncharacterized protein</fullName>
    </submittedName>
</protein>
<organism evidence="1 2">
    <name type="scientific">Elysia crispata</name>
    <name type="common">lettuce slug</name>
    <dbReference type="NCBI Taxonomy" id="231223"/>
    <lineage>
        <taxon>Eukaryota</taxon>
        <taxon>Metazoa</taxon>
        <taxon>Spiralia</taxon>
        <taxon>Lophotrochozoa</taxon>
        <taxon>Mollusca</taxon>
        <taxon>Gastropoda</taxon>
        <taxon>Heterobranchia</taxon>
        <taxon>Euthyneura</taxon>
        <taxon>Panpulmonata</taxon>
        <taxon>Sacoglossa</taxon>
        <taxon>Placobranchoidea</taxon>
        <taxon>Plakobranchidae</taxon>
        <taxon>Elysia</taxon>
    </lineage>
</organism>
<gene>
    <name evidence="1" type="ORF">RRG08_022172</name>
</gene>
<name>A0AAE1AH56_9GAST</name>
<comment type="caution">
    <text evidence="1">The sequence shown here is derived from an EMBL/GenBank/DDBJ whole genome shotgun (WGS) entry which is preliminary data.</text>
</comment>
<dbReference type="Proteomes" id="UP001283361">
    <property type="component" value="Unassembled WGS sequence"/>
</dbReference>
<accession>A0AAE1AH56</accession>
<dbReference type="EMBL" id="JAWDGP010001827">
    <property type="protein sequence ID" value="KAK3787879.1"/>
    <property type="molecule type" value="Genomic_DNA"/>
</dbReference>
<sequence>MCFKSIWTAKSVLPDFDSYEETVSLNVFLLLPPSMPEDWSGHQRLWRVKPTGINVHHTPEGLLAAWLKDILIDTTSFLEQEMTSGQGLETMCPLTLQRRDHNGCLLSMKFRLFLIVTCIISHDMVSGMKF</sequence>
<proteinExistence type="predicted"/>